<dbReference type="EMBL" id="BART01009600">
    <property type="protein sequence ID" value="GAG78533.1"/>
    <property type="molecule type" value="Genomic_DNA"/>
</dbReference>
<comment type="caution">
    <text evidence="1">The sequence shown here is derived from an EMBL/GenBank/DDBJ whole genome shotgun (WGS) entry which is preliminary data.</text>
</comment>
<accession>X1B2S8</accession>
<reference evidence="1" key="1">
    <citation type="journal article" date="2014" name="Front. Microbiol.">
        <title>High frequency of phylogenetically diverse reductive dehalogenase-homologous genes in deep subseafloor sedimentary metagenomes.</title>
        <authorList>
            <person name="Kawai M."/>
            <person name="Futagami T."/>
            <person name="Toyoda A."/>
            <person name="Takaki Y."/>
            <person name="Nishi S."/>
            <person name="Hori S."/>
            <person name="Arai W."/>
            <person name="Tsubouchi T."/>
            <person name="Morono Y."/>
            <person name="Uchiyama I."/>
            <person name="Ito T."/>
            <person name="Fujiyama A."/>
            <person name="Inagaki F."/>
            <person name="Takami H."/>
        </authorList>
    </citation>
    <scope>NUCLEOTIDE SEQUENCE</scope>
    <source>
        <strain evidence="1">Expedition CK06-06</strain>
    </source>
</reference>
<evidence type="ECO:0008006" key="2">
    <source>
        <dbReference type="Google" id="ProtNLM"/>
    </source>
</evidence>
<feature type="non-terminal residue" evidence="1">
    <location>
        <position position="1"/>
    </location>
</feature>
<proteinExistence type="predicted"/>
<protein>
    <recommendedName>
        <fullName evidence="2">SAF domain-containing protein</fullName>
    </recommendedName>
</protein>
<organism evidence="1">
    <name type="scientific">marine sediment metagenome</name>
    <dbReference type="NCBI Taxonomy" id="412755"/>
    <lineage>
        <taxon>unclassified sequences</taxon>
        <taxon>metagenomes</taxon>
        <taxon>ecological metagenomes</taxon>
    </lineage>
</organism>
<evidence type="ECO:0000313" key="1">
    <source>
        <dbReference type="EMBL" id="GAG78533.1"/>
    </source>
</evidence>
<gene>
    <name evidence="1" type="ORF">S01H4_21231</name>
</gene>
<name>X1B2S8_9ZZZZ</name>
<sequence>GEEDVIEKSIMTRDVLPNALRSKKDALGKVVLFDRVVGDQITKEVVGEELLKEYKEILKKGNVIFALNISYQDGISQIIKKGDIISIIRTKASKSPYTAQSSESENVISGTNMVVADKIPVIDILEKDEKRGSILVSGERYGLTILIEIPRKIAEDLAVLEASKAYKVVLEGGD</sequence>
<dbReference type="AlphaFoldDB" id="X1B2S8"/>